<name>A0ABR5Z5I3_9GAMM</name>
<keyword evidence="2" id="KW-1185">Reference proteome</keyword>
<proteinExistence type="predicted"/>
<accession>A0ABR5Z5I3</accession>
<dbReference type="Proteomes" id="UP000786387">
    <property type="component" value="Unassembled WGS sequence"/>
</dbReference>
<dbReference type="RefSeq" id="WP_181072412.1">
    <property type="nucleotide sequence ID" value="NZ_JAAMRF010000010.1"/>
</dbReference>
<protein>
    <submittedName>
        <fullName evidence="1">Uncharacterized protein</fullName>
    </submittedName>
</protein>
<sequence length="68" mass="7228">MRYGKTLAAATAGLALLSSDSGSLSVESGERLVARQLGTIENMPSLQVSARHTAPVQLLSRQPARFIF</sequence>
<reference evidence="1 2" key="1">
    <citation type="submission" date="2020-02" db="EMBL/GenBank/DDBJ databases">
        <title>Synteny-based analysis reveals conserved mechanism for high triclosan tolerance in Pseudomonas, as well as instances of horizontal transfer.</title>
        <authorList>
            <person name="Mcfarland A.G."/>
            <person name="Bertucci H.K."/>
            <person name="Litmann E."/>
            <person name="Shen J."/>
            <person name="Huttenhower C."/>
            <person name="Hartmann E.M."/>
        </authorList>
    </citation>
    <scope>NUCLEOTIDE SEQUENCE [LARGE SCALE GENOMIC DNA]</scope>
    <source>
        <strain evidence="1 2">115A1</strain>
    </source>
</reference>
<evidence type="ECO:0000313" key="2">
    <source>
        <dbReference type="Proteomes" id="UP000786387"/>
    </source>
</evidence>
<comment type="caution">
    <text evidence="1">The sequence shown here is derived from an EMBL/GenBank/DDBJ whole genome shotgun (WGS) entry which is preliminary data.</text>
</comment>
<dbReference type="EMBL" id="JAAMRF010000010">
    <property type="protein sequence ID" value="MBA1275386.1"/>
    <property type="molecule type" value="Genomic_DNA"/>
</dbReference>
<evidence type="ECO:0000313" key="1">
    <source>
        <dbReference type="EMBL" id="MBA1275386.1"/>
    </source>
</evidence>
<organism evidence="1 2">
    <name type="scientific">Stutzerimonas azotifigens</name>
    <dbReference type="NCBI Taxonomy" id="291995"/>
    <lineage>
        <taxon>Bacteria</taxon>
        <taxon>Pseudomonadati</taxon>
        <taxon>Pseudomonadota</taxon>
        <taxon>Gammaproteobacteria</taxon>
        <taxon>Pseudomonadales</taxon>
        <taxon>Pseudomonadaceae</taxon>
        <taxon>Stutzerimonas</taxon>
    </lineage>
</organism>
<gene>
    <name evidence="1" type="ORF">G7026_18720</name>
</gene>